<dbReference type="EMBL" id="CP027062">
    <property type="protein sequence ID" value="AVI52029.1"/>
    <property type="molecule type" value="Genomic_DNA"/>
</dbReference>
<dbReference type="Proteomes" id="UP000238442">
    <property type="component" value="Chromosome"/>
</dbReference>
<evidence type="ECO:0000256" key="1">
    <source>
        <dbReference type="PROSITE-ProRule" id="PRU00473"/>
    </source>
</evidence>
<evidence type="ECO:0000313" key="5">
    <source>
        <dbReference type="Proteomes" id="UP000238442"/>
    </source>
</evidence>
<dbReference type="AlphaFoldDB" id="A0A2S0HZE2"/>
<dbReference type="InterPro" id="IPR006665">
    <property type="entry name" value="OmpA-like"/>
</dbReference>
<name>A0A2S0HZE2_9FLAO</name>
<dbReference type="InterPro" id="IPR050330">
    <property type="entry name" value="Bact_OuterMem_StrucFunc"/>
</dbReference>
<dbReference type="PANTHER" id="PTHR30329:SF20">
    <property type="entry name" value="EXPORTED PROTEIN"/>
    <property type="match status" value="1"/>
</dbReference>
<dbReference type="InterPro" id="IPR036737">
    <property type="entry name" value="OmpA-like_sf"/>
</dbReference>
<sequence length="353" mass="40032">MEPGPQPLTPYFTVLKRKMKNFLIAFLVFLVWSFFGLWLYSWLQPENKNTQDTTEVAITEKEDSATMTKVDTPTEISDTTIPLDTDSTAIGDAYKEEFISTPAKGLRAVSETGDIVFLYPEGFVITKNSDRVSIPPAIVDFKYKLNTYILEHPDTELHITSQYSPSENIQSPNLGIKRAQVIKQILIETGIPSEKIVIKPFITEIEFAIDNTFKHSFTFNFKPLNTERIKAVKNSIPESRVVYPEFSSQGIMVNQALEQLRQEVKAIIDENPNIEIEVVGHTDNVGNAIDNYVKGLEYARQLRWFLVNKAGIDRNKIRAVSKGESEAIAGNGTEKGRNLNRRLEVIFYLDTDE</sequence>
<gene>
    <name evidence="4" type="ORF">C5O00_13045</name>
</gene>
<dbReference type="PROSITE" id="PS51123">
    <property type="entry name" value="OMPA_2"/>
    <property type="match status" value="1"/>
</dbReference>
<dbReference type="PANTHER" id="PTHR30329">
    <property type="entry name" value="STATOR ELEMENT OF FLAGELLAR MOTOR COMPLEX"/>
    <property type="match status" value="1"/>
</dbReference>
<evidence type="ECO:0000259" key="3">
    <source>
        <dbReference type="PROSITE" id="PS51123"/>
    </source>
</evidence>
<dbReference type="SUPFAM" id="SSF103088">
    <property type="entry name" value="OmpA-like"/>
    <property type="match status" value="1"/>
</dbReference>
<dbReference type="Pfam" id="PF00691">
    <property type="entry name" value="OmpA"/>
    <property type="match status" value="1"/>
</dbReference>
<evidence type="ECO:0000313" key="4">
    <source>
        <dbReference type="EMBL" id="AVI52029.1"/>
    </source>
</evidence>
<dbReference type="KEGG" id="aue:C5O00_13045"/>
<dbReference type="Gene3D" id="3.30.1330.60">
    <property type="entry name" value="OmpA-like domain"/>
    <property type="match status" value="1"/>
</dbReference>
<keyword evidence="2" id="KW-1133">Transmembrane helix</keyword>
<feature type="transmembrane region" description="Helical" evidence="2">
    <location>
        <begin position="21"/>
        <end position="43"/>
    </location>
</feature>
<keyword evidence="5" id="KW-1185">Reference proteome</keyword>
<accession>A0A2S0HZE2</accession>
<keyword evidence="2" id="KW-0812">Transmembrane</keyword>
<dbReference type="GO" id="GO:0016020">
    <property type="term" value="C:membrane"/>
    <property type="evidence" value="ECO:0007669"/>
    <property type="project" value="UniProtKB-UniRule"/>
</dbReference>
<proteinExistence type="predicted"/>
<evidence type="ECO:0000256" key="2">
    <source>
        <dbReference type="SAM" id="Phobius"/>
    </source>
</evidence>
<reference evidence="4 5" key="1">
    <citation type="submission" date="2018-02" db="EMBL/GenBank/DDBJ databases">
        <title>Genomic analysis of the strain RR4-38 isolated from a seawater recirculating aquaculture system.</title>
        <authorList>
            <person name="Kim Y.-S."/>
            <person name="Jang Y.H."/>
            <person name="Kim K.-H."/>
        </authorList>
    </citation>
    <scope>NUCLEOTIDE SEQUENCE [LARGE SCALE GENOMIC DNA]</scope>
    <source>
        <strain evidence="4 5">RR4-38</strain>
    </source>
</reference>
<protein>
    <recommendedName>
        <fullName evidence="3">OmpA-like domain-containing protein</fullName>
    </recommendedName>
</protein>
<keyword evidence="1 2" id="KW-0472">Membrane</keyword>
<feature type="domain" description="OmpA-like" evidence="3">
    <location>
        <begin position="231"/>
        <end position="351"/>
    </location>
</feature>
<organism evidence="4 5">
    <name type="scientific">Pukyongia salina</name>
    <dbReference type="NCBI Taxonomy" id="2094025"/>
    <lineage>
        <taxon>Bacteria</taxon>
        <taxon>Pseudomonadati</taxon>
        <taxon>Bacteroidota</taxon>
        <taxon>Flavobacteriia</taxon>
        <taxon>Flavobacteriales</taxon>
        <taxon>Flavobacteriaceae</taxon>
        <taxon>Pukyongia</taxon>
    </lineage>
</organism>
<dbReference type="CDD" id="cd07185">
    <property type="entry name" value="OmpA_C-like"/>
    <property type="match status" value="1"/>
</dbReference>